<keyword evidence="9" id="KW-0968">Cytoplasmic vesicle</keyword>
<dbReference type="GO" id="GO:0098793">
    <property type="term" value="C:presynapse"/>
    <property type="evidence" value="ECO:0007669"/>
    <property type="project" value="GOC"/>
</dbReference>
<dbReference type="GO" id="GO:1990504">
    <property type="term" value="P:dense core granule exocytosis"/>
    <property type="evidence" value="ECO:0007669"/>
    <property type="project" value="InterPro"/>
</dbReference>
<dbReference type="GO" id="GO:0030036">
    <property type="term" value="P:actin cytoskeleton organization"/>
    <property type="evidence" value="ECO:0007669"/>
    <property type="project" value="InterPro"/>
</dbReference>
<dbReference type="SUPFAM" id="SSF50729">
    <property type="entry name" value="PH domain-like"/>
    <property type="match status" value="1"/>
</dbReference>
<dbReference type="SUPFAM" id="SSF101447">
    <property type="entry name" value="Formin homology 2 domain (FH2 domain)"/>
    <property type="match status" value="1"/>
</dbReference>
<evidence type="ECO:0000259" key="14">
    <source>
        <dbReference type="PROSITE" id="PS51258"/>
    </source>
</evidence>
<dbReference type="InterPro" id="IPR010439">
    <property type="entry name" value="MUN_dom"/>
</dbReference>
<keyword evidence="17" id="KW-1185">Reference proteome</keyword>
<dbReference type="InterPro" id="IPR016024">
    <property type="entry name" value="ARM-type_fold"/>
</dbReference>
<keyword evidence="7" id="KW-0446">Lipid-binding</keyword>
<feature type="region of interest" description="Disordered" evidence="11">
    <location>
        <begin position="126"/>
        <end position="149"/>
    </location>
</feature>
<evidence type="ECO:0000259" key="15">
    <source>
        <dbReference type="PROSITE" id="PS51444"/>
    </source>
</evidence>
<feature type="compositionally biased region" description="Pro residues" evidence="11">
    <location>
        <begin position="1407"/>
        <end position="1416"/>
    </location>
</feature>
<dbReference type="InterPro" id="IPR010473">
    <property type="entry name" value="GTPase-bd"/>
</dbReference>
<dbReference type="PROSITE" id="PS51444">
    <property type="entry name" value="FH2"/>
    <property type="match status" value="1"/>
</dbReference>
<evidence type="ECO:0000256" key="10">
    <source>
        <dbReference type="ARBA" id="ARBA00034103"/>
    </source>
</evidence>
<keyword evidence="6" id="KW-0770">Synapse</keyword>
<keyword evidence="3" id="KW-0268">Exocytosis</keyword>
<dbReference type="GO" id="GO:0008289">
    <property type="term" value="F:lipid binding"/>
    <property type="evidence" value="ECO:0007669"/>
    <property type="project" value="UniProtKB-KW"/>
</dbReference>
<dbReference type="Pfam" id="PF25341">
    <property type="entry name" value="C2_CAPS"/>
    <property type="match status" value="1"/>
</dbReference>
<dbReference type="SMART" id="SM01145">
    <property type="entry name" value="DUF1041"/>
    <property type="match status" value="1"/>
</dbReference>
<feature type="domain" description="PH" evidence="12">
    <location>
        <begin position="597"/>
        <end position="693"/>
    </location>
</feature>
<evidence type="ECO:0000256" key="9">
    <source>
        <dbReference type="ARBA" id="ARBA00023329"/>
    </source>
</evidence>
<dbReference type="InterPro" id="IPR057457">
    <property type="entry name" value="CAPS_C2"/>
</dbReference>
<feature type="region of interest" description="Disordered" evidence="11">
    <location>
        <begin position="1229"/>
        <end position="1249"/>
    </location>
</feature>
<dbReference type="SUPFAM" id="SSF48371">
    <property type="entry name" value="ARM repeat"/>
    <property type="match status" value="1"/>
</dbReference>
<name>A0A016VXT5_9BILA</name>
<dbReference type="Gene3D" id="1.25.10.10">
    <property type="entry name" value="Leucine-rich Repeat Variant"/>
    <property type="match status" value="1"/>
</dbReference>
<evidence type="ECO:0000256" key="5">
    <source>
        <dbReference type="ARBA" id="ARBA00022837"/>
    </source>
</evidence>
<dbReference type="InterPro" id="IPR014770">
    <property type="entry name" value="Munc13_1"/>
</dbReference>
<dbReference type="Pfam" id="PF06292">
    <property type="entry name" value="MUN"/>
    <property type="match status" value="1"/>
</dbReference>
<dbReference type="PANTHER" id="PTHR12166:SF8">
    <property type="entry name" value="CALCIUM-DEPENDENT SECRETION ACTIVATOR"/>
    <property type="match status" value="1"/>
</dbReference>
<keyword evidence="5" id="KW-0106">Calcium</keyword>
<feature type="domain" description="MHD1" evidence="14">
    <location>
        <begin position="975"/>
        <end position="1106"/>
    </location>
</feature>
<dbReference type="PROSITE" id="PS50003">
    <property type="entry name" value="PH_DOMAIN"/>
    <property type="match status" value="1"/>
</dbReference>
<evidence type="ECO:0000259" key="12">
    <source>
        <dbReference type="PROSITE" id="PS50003"/>
    </source>
</evidence>
<evidence type="ECO:0000256" key="8">
    <source>
        <dbReference type="ARBA" id="ARBA00023136"/>
    </source>
</evidence>
<dbReference type="EMBL" id="JARK01001339">
    <property type="protein sequence ID" value="EYC32414.1"/>
    <property type="molecule type" value="Genomic_DNA"/>
</dbReference>
<feature type="compositionally biased region" description="Basic and acidic residues" evidence="11">
    <location>
        <begin position="1887"/>
        <end position="1905"/>
    </location>
</feature>
<dbReference type="InterPro" id="IPR001849">
    <property type="entry name" value="PH_domain"/>
</dbReference>
<feature type="compositionally biased region" description="Basic and acidic residues" evidence="11">
    <location>
        <begin position="1912"/>
        <end position="1923"/>
    </location>
</feature>
<evidence type="ECO:0000259" key="13">
    <source>
        <dbReference type="PROSITE" id="PS51232"/>
    </source>
</evidence>
<protein>
    <recommendedName>
        <fullName evidence="18">FH2 domain-containing protein</fullName>
    </recommendedName>
</protein>
<dbReference type="InterPro" id="IPR014768">
    <property type="entry name" value="GBD/FH3_dom"/>
</dbReference>
<feature type="compositionally biased region" description="Polar residues" evidence="11">
    <location>
        <begin position="1395"/>
        <end position="1406"/>
    </location>
</feature>
<evidence type="ECO:0000256" key="6">
    <source>
        <dbReference type="ARBA" id="ARBA00023018"/>
    </source>
</evidence>
<feature type="region of interest" description="Disordered" evidence="11">
    <location>
        <begin position="1395"/>
        <end position="1495"/>
    </location>
</feature>
<accession>A0A016VXT5</accession>
<dbReference type="SMART" id="SM01139">
    <property type="entry name" value="Drf_FH3"/>
    <property type="match status" value="1"/>
</dbReference>
<dbReference type="STRING" id="53326.A0A016VXT5"/>
<dbReference type="InterPro" id="IPR033227">
    <property type="entry name" value="CAPS"/>
</dbReference>
<dbReference type="PANTHER" id="PTHR12166">
    <property type="entry name" value="CALCIUM-DEPENDENT SECRETION ACTIVATOR"/>
    <property type="match status" value="1"/>
</dbReference>
<dbReference type="GO" id="GO:0030659">
    <property type="term" value="C:cytoplasmic vesicle membrane"/>
    <property type="evidence" value="ECO:0007669"/>
    <property type="project" value="UniProtKB-SubCell"/>
</dbReference>
<sequence>MVGRGKKSSCKQAATEAVTGPEVVRHNTAPRHLIDPSSCYDVLIAVLSTSATYSQPNIFIGELFSSSLILYRHIVLLCDKMRARGGDWLAVLLILGEPFNSLPAALSPDSVFFASARARFFNRSPSSRFSHSARSRRGHSADSPFRRATPYRATVGPGAMLGPGQPPLPPMPPEDQLATMFDQVLKQMDLPVDKVRILKEYNNEKKWKVVVDSQGMNAHVDPASYLTKLSYFLDKKTLKKNKKVLGDETSTAVLKHIEISLRTNSVDWVIQFLNPPNNGMQVLVEYMNQLLLEASSQTCSDSQAGSALDSTDHVIPSSSSASTVGAASLFRKNHTIASRTTKVSKNVGELEDDVHVCIMCLRAIMNNKRGFELVFADSRAIYCIVRSILHQSLRTKTLVMQMLSSICMVQGGQELVSDAFDQFRLDYRERHRFQTLMYFIRNPPEFHVEFLSSAVQFLDIFSSVEDMNQRVYLQYELHLLGLDDYIDEMAECQSDELQARMSAYTSGEMDVAALVDDSHHKARLLEECDQLRNRLSQVVVMEVQGLKALAPNRIVYCTMEVDGHKLQTDHAEAQRPSWDTQGDFSTKNPLPVVKIKLYSEVKSIVSFEDKELGKVSQYAFAVCSFRQKKSDPTEFVQLDGFTIDYMPEPDQDLVAQGGKHFFTAIKEGDELKFATDDENERHLWVQALYRATGQAYKPVPPKQSTVAPKAQGFQDKASKHGLDDIIQADPISFNHDHLFADIQRQALNFRMNEPICSLGWFSPGQVFVLDEYCARYMVRGCYRHVTLLSNLLDKADQGQLIDPTLIHYSFAFCASHVHGNRPDGVGTVTLEEKEKFQEIKERLRVLLEKQITNFRYCFPFGRPEGALKGTLSLLERVLMKDVVSPVPPEEVRAVIRKCLEDAALVNYTRICNEAKIEQRMGVDVSPQQRIEDMMRVTEYCIDLLKENEEHHGEAFAWFSDLLADHSEIFWSLYSVDLDSAMEVQPPDSWDAFPLFQTLNDFLLSEKSLNGGIFHKKLTSQFQPLVVRYTDLMEHSISQSIDKGFSKEKWEPRKEGCATSEDIYWKLDALHTFVCDLNWPEEEFRKYLNVRMKSLTSDMISKVASSTYQQFDSWMQRARKSTDYILPSEVCVMINVLFSSKARATRIAVDGGEFKYQSKLDETLDTMLSDMETCIQDRLIGVLEFVLGKLARYDEGNPIGALLSMAPKPTSIFNKVKTMVGEQGINITGSATPTPTTPQNSKAPVSQQQSTGHFGNSYVTFMRGCTEQLRQIVTDEVWVNTLFENWYANQMKMISEWLTERLQQSLSPYQFTCLSFIVKANERVQEVEAKWITDKAALDRRLLDLVRERDRMQKEHEAQEGSWKKTMSEKDRQAREKQARLEQRIQELEAIQKTMQAGLQVQQQTKSPPTPPPPAPGPHRENIAPSPPAPPAPSTGLPAPITGGPPAPPPPCAVFNGASKSISGPPPPPPPPPAGLGKAGGGPPPPPPGLMSAHAPPANTIKKTYQTRNKLPQLNWTAMKPNQAKNTVFEDLNDEKIIEKLDFSKLEEMFKLLPAGGDVTVENGNRLEVGAPSAIVGQYSPGSTGSGSTRKNTLLDTKRLQNVAITRRKLALEPRAIMTAVHQMDLNTLSADKVDILSRILPHEDERKLYAERGADEGLSDEDRFMAALCEIERLEHKLSVMRVMADFDESAALLEPQFTHVTAASKCAREATMFHRVLEVILAFGNYMNSGRKGSVYGFRLASLDSLAILKAPCDRSLTLLHMVVESIERSFPELMKFSEQLKFVDKASGVQWDSVLSDMKELESGFEMARRERTLKGDNCPAPLAEFLSTHDDRMKQLQEHAKLAQKTYEACIEFYGESARTMPPNDFFSKLGKFIVNFNRCKQENDAREAAEKRKRDEAERRSRAASKSQQHDGMMRELAERMGSTNAAKRQRGKIDSQQMGHGDFEKLMSGLKETYAVSPTSNIPTPSRRKVSASPSPAPRVGPPVAAKTRVVGVDRDRQ</sequence>
<keyword evidence="4" id="KW-0479">Metal-binding</keyword>
<evidence type="ECO:0000313" key="17">
    <source>
        <dbReference type="Proteomes" id="UP000024635"/>
    </source>
</evidence>
<dbReference type="PROSITE" id="PS51232">
    <property type="entry name" value="GBD_FH3"/>
    <property type="match status" value="1"/>
</dbReference>
<evidence type="ECO:0000256" key="3">
    <source>
        <dbReference type="ARBA" id="ARBA00022483"/>
    </source>
</evidence>
<dbReference type="SMART" id="SM00498">
    <property type="entry name" value="FH2"/>
    <property type="match status" value="1"/>
</dbReference>
<dbReference type="Gene3D" id="1.20.58.2220">
    <property type="entry name" value="Formin, FH2 domain"/>
    <property type="match status" value="1"/>
</dbReference>
<comment type="subcellular location">
    <subcellularLocation>
        <location evidence="1">Cytoplasmic vesicle membrane</location>
    </subcellularLocation>
    <subcellularLocation>
        <location evidence="10">Synapse</location>
    </subcellularLocation>
</comment>
<feature type="compositionally biased region" description="Pro residues" evidence="11">
    <location>
        <begin position="1442"/>
        <end position="1451"/>
    </location>
</feature>
<dbReference type="InterPro" id="IPR011989">
    <property type="entry name" value="ARM-like"/>
</dbReference>
<dbReference type="GO" id="GO:0031267">
    <property type="term" value="F:small GTPase binding"/>
    <property type="evidence" value="ECO:0007669"/>
    <property type="project" value="InterPro"/>
</dbReference>
<feature type="region of interest" description="Disordered" evidence="11">
    <location>
        <begin position="1887"/>
        <end position="2003"/>
    </location>
</feature>
<dbReference type="InterPro" id="IPR011993">
    <property type="entry name" value="PH-like_dom_sf"/>
</dbReference>
<dbReference type="InterPro" id="IPR015425">
    <property type="entry name" value="FH2_Formin"/>
</dbReference>
<reference evidence="17" key="1">
    <citation type="journal article" date="2015" name="Nat. Genet.">
        <title>The genome and transcriptome of the zoonotic hookworm Ancylostoma ceylanicum identify infection-specific gene families.</title>
        <authorList>
            <person name="Schwarz E.M."/>
            <person name="Hu Y."/>
            <person name="Antoshechkin I."/>
            <person name="Miller M.M."/>
            <person name="Sternberg P.W."/>
            <person name="Aroian R.V."/>
        </authorList>
    </citation>
    <scope>NUCLEOTIDE SEQUENCE</scope>
    <source>
        <strain evidence="17">HY135</strain>
    </source>
</reference>
<dbReference type="Gene3D" id="2.30.29.30">
    <property type="entry name" value="Pleckstrin-homology domain (PH domain)/Phosphotyrosine-binding domain (PTB)"/>
    <property type="match status" value="1"/>
</dbReference>
<evidence type="ECO:0000256" key="4">
    <source>
        <dbReference type="ARBA" id="ARBA00022723"/>
    </source>
</evidence>
<proteinExistence type="predicted"/>
<dbReference type="InterPro" id="IPR010472">
    <property type="entry name" value="FH3_dom"/>
</dbReference>
<dbReference type="SMART" id="SM01140">
    <property type="entry name" value="Drf_GBD"/>
    <property type="match status" value="1"/>
</dbReference>
<dbReference type="GO" id="GO:0003779">
    <property type="term" value="F:actin binding"/>
    <property type="evidence" value="ECO:0007669"/>
    <property type="project" value="InterPro"/>
</dbReference>
<dbReference type="GO" id="GO:0016079">
    <property type="term" value="P:synaptic vesicle exocytosis"/>
    <property type="evidence" value="ECO:0007669"/>
    <property type="project" value="InterPro"/>
</dbReference>
<evidence type="ECO:0000313" key="16">
    <source>
        <dbReference type="EMBL" id="EYC32414.1"/>
    </source>
</evidence>
<keyword evidence="8" id="KW-0472">Membrane</keyword>
<dbReference type="PROSITE" id="PS51258">
    <property type="entry name" value="MHD1"/>
    <property type="match status" value="1"/>
</dbReference>
<dbReference type="OrthoDB" id="10063282at2759"/>
<gene>
    <name evidence="16" type="primary">Acey_s0003.g1559</name>
    <name evidence="16" type="synonym">Acey-unc-31</name>
    <name evidence="16" type="ORF">Y032_0003g1559</name>
</gene>
<dbReference type="Pfam" id="PF06367">
    <property type="entry name" value="Drf_FH3"/>
    <property type="match status" value="1"/>
</dbReference>
<dbReference type="Pfam" id="PF02181">
    <property type="entry name" value="FH2"/>
    <property type="match status" value="1"/>
</dbReference>
<dbReference type="Pfam" id="PF06371">
    <property type="entry name" value="Drf_GBD"/>
    <property type="match status" value="2"/>
</dbReference>
<evidence type="ECO:0008006" key="18">
    <source>
        <dbReference type="Google" id="ProtNLM"/>
    </source>
</evidence>
<feature type="region of interest" description="Disordered" evidence="11">
    <location>
        <begin position="1350"/>
        <end position="1379"/>
    </location>
</feature>
<evidence type="ECO:0000256" key="11">
    <source>
        <dbReference type="SAM" id="MobiDB-lite"/>
    </source>
</evidence>
<feature type="domain" description="GBD/FH3" evidence="13">
    <location>
        <begin position="169"/>
        <end position="616"/>
    </location>
</feature>
<evidence type="ECO:0000256" key="1">
    <source>
        <dbReference type="ARBA" id="ARBA00004156"/>
    </source>
</evidence>
<evidence type="ECO:0000256" key="2">
    <source>
        <dbReference type="ARBA" id="ARBA00022448"/>
    </source>
</evidence>
<comment type="caution">
    <text evidence="16">The sequence shown here is derived from an EMBL/GenBank/DDBJ whole genome shotgun (WGS) entry which is preliminary data.</text>
</comment>
<feature type="domain" description="FH2" evidence="15">
    <location>
        <begin position="1500"/>
        <end position="1906"/>
    </location>
</feature>
<evidence type="ECO:0000256" key="7">
    <source>
        <dbReference type="ARBA" id="ARBA00023121"/>
    </source>
</evidence>
<keyword evidence="2" id="KW-0813">Transport</keyword>
<dbReference type="InterPro" id="IPR042201">
    <property type="entry name" value="FH2_Formin_sf"/>
</dbReference>
<dbReference type="Proteomes" id="UP000024635">
    <property type="component" value="Unassembled WGS sequence"/>
</dbReference>
<organism evidence="16 17">
    <name type="scientific">Ancylostoma ceylanicum</name>
    <dbReference type="NCBI Taxonomy" id="53326"/>
    <lineage>
        <taxon>Eukaryota</taxon>
        <taxon>Metazoa</taxon>
        <taxon>Ecdysozoa</taxon>
        <taxon>Nematoda</taxon>
        <taxon>Chromadorea</taxon>
        <taxon>Rhabditida</taxon>
        <taxon>Rhabditina</taxon>
        <taxon>Rhabditomorpha</taxon>
        <taxon>Strongyloidea</taxon>
        <taxon>Ancylostomatidae</taxon>
        <taxon>Ancylostomatinae</taxon>
        <taxon>Ancylostoma</taxon>
    </lineage>
</organism>
<dbReference type="GO" id="GO:0046872">
    <property type="term" value="F:metal ion binding"/>
    <property type="evidence" value="ECO:0007669"/>
    <property type="project" value="UniProtKB-KW"/>
</dbReference>
<dbReference type="FunFam" id="2.30.29.30:FF:000343">
    <property type="entry name" value="Calcium-dependent secretion activator"/>
    <property type="match status" value="1"/>
</dbReference>
<feature type="compositionally biased region" description="Pro residues" evidence="11">
    <location>
        <begin position="1463"/>
        <end position="1473"/>
    </location>
</feature>